<gene>
    <name evidence="1" type="ORF">K0B96_06505</name>
</gene>
<dbReference type="RefSeq" id="WP_220165185.1">
    <property type="nucleotide sequence ID" value="NZ_CP080507.1"/>
</dbReference>
<dbReference type="GO" id="GO:0003676">
    <property type="term" value="F:nucleic acid binding"/>
    <property type="evidence" value="ECO:0007669"/>
    <property type="project" value="InterPro"/>
</dbReference>
<organism evidence="1 2">
    <name type="scientific">Horticoccus luteus</name>
    <dbReference type="NCBI Taxonomy" id="2862869"/>
    <lineage>
        <taxon>Bacteria</taxon>
        <taxon>Pseudomonadati</taxon>
        <taxon>Verrucomicrobiota</taxon>
        <taxon>Opitutia</taxon>
        <taxon>Opitutales</taxon>
        <taxon>Opitutaceae</taxon>
        <taxon>Horticoccus</taxon>
    </lineage>
</organism>
<dbReference type="InterPro" id="IPR036397">
    <property type="entry name" value="RNaseH_sf"/>
</dbReference>
<dbReference type="EMBL" id="CP080507">
    <property type="protein sequence ID" value="QYM80260.1"/>
    <property type="molecule type" value="Genomic_DNA"/>
</dbReference>
<keyword evidence="2" id="KW-1185">Reference proteome</keyword>
<name>A0A8F9XIC6_9BACT</name>
<reference evidence="1" key="1">
    <citation type="submission" date="2021-08" db="EMBL/GenBank/DDBJ databases">
        <title>Genome of a novel bacterium of the phylum Verrucomicrobia, Oleiharenicola sp. KSB-15.</title>
        <authorList>
            <person name="Chung J.-H."/>
            <person name="Ahn J.-H."/>
            <person name="Yoon Y."/>
            <person name="Kim D.-Y."/>
            <person name="An S.-H."/>
            <person name="Park I."/>
            <person name="Yeon J."/>
        </authorList>
    </citation>
    <scope>NUCLEOTIDE SEQUENCE</scope>
    <source>
        <strain evidence="1">KSB-15</strain>
    </source>
</reference>
<dbReference type="AlphaFoldDB" id="A0A8F9XIC6"/>
<evidence type="ECO:0000313" key="2">
    <source>
        <dbReference type="Proteomes" id="UP000825051"/>
    </source>
</evidence>
<dbReference type="Proteomes" id="UP000825051">
    <property type="component" value="Chromosome"/>
</dbReference>
<proteinExistence type="predicted"/>
<evidence type="ECO:0000313" key="1">
    <source>
        <dbReference type="EMBL" id="QYM80260.1"/>
    </source>
</evidence>
<dbReference type="KEGG" id="ole:K0B96_06505"/>
<sequence>MPSADSSALSLASPAGSSIPAAVAAIVPLAHHEEFHNKTTEEQRQRIAALISMFDDIRSSTDGVVATCYRLALEHPGRGFSASNLKTLYYAYTKTRDWRVLIPRWKGPEAVPAAFVEFFRRRVEQNKRENPARAVMMQIKAEWAAGEAIAGYGTWREYFATQYPERDTPERYPFGFFPRGWSQSNLYTKQSSKAERRLARRGFHAAKRYLPHLIRDTSQLRFMELITIDDFRTDILVQARNPRTGRYEICECVGLLALDVATRRRVGLGLKPRFKDEDGKKIAITRADVQGLLFSIFTEFGLPRDYGVTILCENAAAAITDDVAAMLQALLGVQVARTGLLADKVLPNGFVERGGKPYEKGWIESTFNIAWNHAGAFAGQIGATYDLRPGDLEAKLLYAEKLLAIEALTPEQQAELHTGFWMFDDALTAYHRVFDYLERRDRHGMEGFREVCDYALPDGSGAITLAAAQALTREQITALVPVPRRESPLEKFARITEGVAFVKPAEHVLALLLLTPKQCKLENHRITFTHLGEGYTFADADSKAMALPEGTALLGYFDPAQPNQLWVTLPDGRLVDKVRRRGAVDIRDREAIAIEQGEITRLITKCVLAPVRARHGEADKALALMIAENDAKLAAWGATTVAQNGGKRAGITAQLAQATPGAQPQHAAAGGSLATAIAADAHRQETSNRRAAALQGAQELDATKLF</sequence>
<dbReference type="Gene3D" id="3.30.420.10">
    <property type="entry name" value="Ribonuclease H-like superfamily/Ribonuclease H"/>
    <property type="match status" value="1"/>
</dbReference>
<accession>A0A8F9XIC6</accession>
<protein>
    <submittedName>
        <fullName evidence="1">Uncharacterized protein</fullName>
    </submittedName>
</protein>